<reference evidence="3" key="2">
    <citation type="submission" date="2010-03" db="EMBL/GenBank/DDBJ databases">
        <title>The genome sequence of Coccidioides posadasii strain Silveira.</title>
        <authorList>
            <consortium name="The Broad Institute Genome Sequencing Center for Infectious Disease"/>
            <person name="Neafsey D."/>
            <person name="Orbach M."/>
            <person name="Henn M.R."/>
            <person name="Cole G.T."/>
            <person name="Galgiani J."/>
            <person name="Gardner M.J."/>
            <person name="Kirkland T.N."/>
            <person name="Taylor J.W."/>
            <person name="Young S.K."/>
            <person name="Zeng Q."/>
            <person name="Koehrsen M."/>
            <person name="Alvarado L."/>
            <person name="Berlin A."/>
            <person name="Borenstein D."/>
            <person name="Chapman S.B."/>
            <person name="Chen Z."/>
            <person name="Engels R."/>
            <person name="Freedman E."/>
            <person name="Gellesch M."/>
            <person name="Goldberg J."/>
            <person name="Griggs A."/>
            <person name="Gujja S."/>
            <person name="Heilman E."/>
            <person name="Heiman D."/>
            <person name="Howarth C."/>
            <person name="Jen D."/>
            <person name="Larson L."/>
            <person name="Mehta T."/>
            <person name="Neiman D."/>
            <person name="Park D."/>
            <person name="Pearson M."/>
            <person name="Richards J."/>
            <person name="Roberts A."/>
            <person name="Saif S."/>
            <person name="Shea T."/>
            <person name="Shenoy N."/>
            <person name="Sisk P."/>
            <person name="Stolte C."/>
            <person name="Sykes S."/>
            <person name="Walk T."/>
            <person name="White J."/>
            <person name="Yandava C."/>
            <person name="Haas B."/>
            <person name="Nusbaum C."/>
            <person name="Birren B."/>
        </authorList>
    </citation>
    <scope>NUCLEOTIDE SEQUENCE [LARGE SCALE GENOMIC DNA]</scope>
    <source>
        <strain evidence="3">RMSCC 757 / Silveira</strain>
    </source>
</reference>
<dbReference type="HOGENOM" id="CLU_857911_0_0_1"/>
<dbReference type="AlphaFoldDB" id="E9CX93"/>
<evidence type="ECO:0000313" key="3">
    <source>
        <dbReference type="Proteomes" id="UP000002497"/>
    </source>
</evidence>
<protein>
    <submittedName>
        <fullName evidence="2">Uncharacterized protein</fullName>
    </submittedName>
</protein>
<evidence type="ECO:0000256" key="1">
    <source>
        <dbReference type="SAM" id="MobiDB-lite"/>
    </source>
</evidence>
<dbReference type="Proteomes" id="UP000002497">
    <property type="component" value="Unassembled WGS sequence"/>
</dbReference>
<reference evidence="3" key="1">
    <citation type="journal article" date="2010" name="Genome Res.">
        <title>Population genomic sequencing of Coccidioides fungi reveals recent hybridization and transposon control.</title>
        <authorList>
            <person name="Neafsey D.E."/>
            <person name="Barker B.M."/>
            <person name="Sharpton T.J."/>
            <person name="Stajich J.E."/>
            <person name="Park D.J."/>
            <person name="Whiston E."/>
            <person name="Hung C.-Y."/>
            <person name="McMahan C."/>
            <person name="White J."/>
            <person name="Sykes S."/>
            <person name="Heiman D."/>
            <person name="Young S."/>
            <person name="Zeng Q."/>
            <person name="Abouelleil A."/>
            <person name="Aftuck L."/>
            <person name="Bessette D."/>
            <person name="Brown A."/>
            <person name="FitzGerald M."/>
            <person name="Lui A."/>
            <person name="Macdonald J.P."/>
            <person name="Priest M."/>
            <person name="Orbach M.J."/>
            <person name="Galgiani J.N."/>
            <person name="Kirkland T.N."/>
            <person name="Cole G.T."/>
            <person name="Birren B.W."/>
            <person name="Henn M.R."/>
            <person name="Taylor J.W."/>
            <person name="Rounsley S.D."/>
        </authorList>
    </citation>
    <scope>NUCLEOTIDE SEQUENCE [LARGE SCALE GENOMIC DNA]</scope>
    <source>
        <strain evidence="3">RMSCC 757 / Silveira</strain>
    </source>
</reference>
<proteinExistence type="predicted"/>
<accession>E9CX93</accession>
<keyword evidence="3" id="KW-1185">Reference proteome</keyword>
<feature type="region of interest" description="Disordered" evidence="1">
    <location>
        <begin position="282"/>
        <end position="305"/>
    </location>
</feature>
<organism evidence="3">
    <name type="scientific">Coccidioides posadasii (strain RMSCC 757 / Silveira)</name>
    <name type="common">Valley fever fungus</name>
    <dbReference type="NCBI Taxonomy" id="443226"/>
    <lineage>
        <taxon>Eukaryota</taxon>
        <taxon>Fungi</taxon>
        <taxon>Dikarya</taxon>
        <taxon>Ascomycota</taxon>
        <taxon>Pezizomycotina</taxon>
        <taxon>Eurotiomycetes</taxon>
        <taxon>Eurotiomycetidae</taxon>
        <taxon>Onygenales</taxon>
        <taxon>Onygenaceae</taxon>
        <taxon>Coccidioides</taxon>
    </lineage>
</organism>
<evidence type="ECO:0000313" key="2">
    <source>
        <dbReference type="EMBL" id="EFW21919.1"/>
    </source>
</evidence>
<sequence length="324" mass="36284">MPVYFIRRCWVPALRQDVNNTNTKRDLVTSQRRGLSLESNEPVRADKAGVQSWPIFRKWMASDFKVKYSPARLDGDPIFSQPTHLDTRSLSPQSGRICSYHRAWGSHRNIESYALSGCTELGAVLRLSMFTFPSRRRAGLQINTVAHQPHLCPSSQVKALAPLKSSRGYLAGHKNTEMGSHSDPASGRSATVNAGYSHFQPRGRFWTAARGEEQCRIEWAFSPRQWAFQHASWQQANNRRLRLSMYTHTHTEYSIQHTTCSVGVILNTSTAFWSPQLGRAESMTSRVPPNWKPPKNGDGTKWGVGTADLTGQLAVQSEGEKGAS</sequence>
<name>E9CX93_COCPS</name>
<dbReference type="EMBL" id="GL636487">
    <property type="protein sequence ID" value="EFW21919.1"/>
    <property type="molecule type" value="Genomic_DNA"/>
</dbReference>
<dbReference type="VEuPathDB" id="FungiDB:CPSG_02076"/>
<gene>
    <name evidence="2" type="ORF">CPSG_02076</name>
</gene>